<feature type="compositionally biased region" description="Acidic residues" evidence="1">
    <location>
        <begin position="159"/>
        <end position="168"/>
    </location>
</feature>
<keyword evidence="2" id="KW-1185">Reference proteome</keyword>
<proteinExistence type="predicted"/>
<feature type="compositionally biased region" description="Basic and acidic residues" evidence="1">
    <location>
        <begin position="141"/>
        <end position="152"/>
    </location>
</feature>
<evidence type="ECO:0000256" key="1">
    <source>
        <dbReference type="SAM" id="MobiDB-lite"/>
    </source>
</evidence>
<feature type="region of interest" description="Disordered" evidence="1">
    <location>
        <begin position="295"/>
        <end position="322"/>
    </location>
</feature>
<evidence type="ECO:0000313" key="3">
    <source>
        <dbReference type="RefSeq" id="XP_022589518.2"/>
    </source>
</evidence>
<feature type="compositionally biased region" description="Acidic residues" evidence="1">
    <location>
        <begin position="210"/>
        <end position="244"/>
    </location>
</feature>
<organism evidence="2 3">
    <name type="scientific">Cyclospora cayetanensis</name>
    <dbReference type="NCBI Taxonomy" id="88456"/>
    <lineage>
        <taxon>Eukaryota</taxon>
        <taxon>Sar</taxon>
        <taxon>Alveolata</taxon>
        <taxon>Apicomplexa</taxon>
        <taxon>Conoidasida</taxon>
        <taxon>Coccidia</taxon>
        <taxon>Eucoccidiorida</taxon>
        <taxon>Eimeriorina</taxon>
        <taxon>Eimeriidae</taxon>
        <taxon>Cyclospora</taxon>
    </lineage>
</organism>
<feature type="region of interest" description="Disordered" evidence="1">
    <location>
        <begin position="129"/>
        <end position="244"/>
    </location>
</feature>
<evidence type="ECO:0000313" key="2">
    <source>
        <dbReference type="Proteomes" id="UP000515125"/>
    </source>
</evidence>
<dbReference type="AlphaFoldDB" id="A0A6P5WDC0"/>
<feature type="compositionally biased region" description="Basic and acidic residues" evidence="1">
    <location>
        <begin position="602"/>
        <end position="612"/>
    </location>
</feature>
<dbReference type="RefSeq" id="XP_022589518.2">
    <property type="nucleotide sequence ID" value="XM_022734555.2"/>
</dbReference>
<feature type="region of interest" description="Disordered" evidence="1">
    <location>
        <begin position="602"/>
        <end position="625"/>
    </location>
</feature>
<feature type="compositionally biased region" description="Basic and acidic residues" evidence="1">
    <location>
        <begin position="176"/>
        <end position="209"/>
    </location>
</feature>
<sequence>MATLTAGGWSAVPAAAQGSPVNDSVIITTDNADTQQLSTISAYEQDENQVNISEITEISSLELEQPAHSRYTVPVVAAGRFAAIQEEETQAIGPNVEVQKEAEDGEISQELIGGTINVRPMAAEDITVAVVSDETDLTETGTREGERQKEVSESAQAEAYDEGGDAQGEDSSTSAKEGKKEKEGESGTEGREEEEGKSGNAGEERKGRSEDEEEEEDEFEGGMEAEGESEEEDVEGATDDDESNENQWHISHLFVGTAYELPVHLRPREGGADPGYLKLVLDEKVFNALLSNGLQQRDADAEEEESDGRATAAEAAETWDPKKGPQKNGVYMVCFVRDEHELEMRFERAMELGEGVYVPLQRMTDFGRHKDYTRGNPGIQETQLSAAHYASALSDWGESYFSKLKELKEKSKLKVAAMLIGYPNYEVLDKYMKKYPGLFDGVYFNWEDGESACMNNLGRPPKTNKSGENTYWADKPDFFFRYFMGGQDGGVCMLKDGRNYIRDVPVNVGRELALPDNVLPVFPCFSGNEGICYKAFSKYIEAACDDKLQRYSFAIYDRHSDRMRLMLEEGCKNINQKQMMTQRGESGQTRSHKGEEFRVERGQYSNEGERRGKVTASATSGELENTRNQRRMAVLTPFGGAAIAEKWLLAASSRIEYSVSYTCCGHCNKVYGLLKESA</sequence>
<accession>A0A6P5WDC0</accession>
<dbReference type="OrthoDB" id="328900at2759"/>
<dbReference type="GeneID" id="34621335"/>
<name>A0A6P5WDC0_9EIME</name>
<protein>
    <submittedName>
        <fullName evidence="3">Uncharacterized protein LOC34621335</fullName>
    </submittedName>
</protein>
<reference evidence="3" key="1">
    <citation type="submission" date="2025-08" db="UniProtKB">
        <authorList>
            <consortium name="RefSeq"/>
        </authorList>
    </citation>
    <scope>IDENTIFICATION</scope>
</reference>
<dbReference type="Proteomes" id="UP000515125">
    <property type="component" value="Unplaced"/>
</dbReference>
<gene>
    <name evidence="3" type="primary">LOC34621335</name>
</gene>